<proteinExistence type="predicted"/>
<dbReference type="OrthoDB" id="9789083at2"/>
<dbReference type="PANTHER" id="PTHR43976">
    <property type="entry name" value="SHORT CHAIN DEHYDROGENASE"/>
    <property type="match status" value="1"/>
</dbReference>
<accession>A0A1W6YI07</accession>
<dbReference type="CDD" id="cd05374">
    <property type="entry name" value="17beta-HSD-like_SDR_c"/>
    <property type="match status" value="1"/>
</dbReference>
<dbReference type="PRINTS" id="PR00081">
    <property type="entry name" value="GDHRDH"/>
</dbReference>
<dbReference type="PANTHER" id="PTHR43976:SF9">
    <property type="entry name" value="OXIDOREDUCTASE"/>
    <property type="match status" value="1"/>
</dbReference>
<dbReference type="InterPro" id="IPR051911">
    <property type="entry name" value="SDR_oxidoreductase"/>
</dbReference>
<evidence type="ECO:0000313" key="2">
    <source>
        <dbReference type="Proteomes" id="UP000194151"/>
    </source>
</evidence>
<gene>
    <name evidence="1" type="ORF">CAL12_07455</name>
</gene>
<dbReference type="KEGG" id="bgv:CAL12_07455"/>
<dbReference type="STRING" id="1416806.CAL12_07455"/>
<sequence>MAYTILVTGASSGFGAMTARALARAGHVVYASMRETAGRNAPRVREIVEWSATHGSETRADLRPLELDVQSESSIEAAVAQVLAESGRLDVVVHNAGHMAFGPAEAFTPAQFAQLYDINVLGTQRVNRAVLPVLRRQGRGLLLWVGSSSHRGGTPPYLAPYFAAKAAMDALAVSYAGEVARWGIETSIVVPGAFTKGTNHFAHAGSPADQACQAEYDAGPTHGLADEILTNLAACEPPDADPASVARAIVDVVDAPYGSRPFRVHIDPSDDGCAVVGPVADRIRAEFLRRVNLGDLLSPRIDKETAHGRQ</sequence>
<organism evidence="1 2">
    <name type="scientific">Bordetella genomosp. 8</name>
    <dbReference type="NCBI Taxonomy" id="1416806"/>
    <lineage>
        <taxon>Bacteria</taxon>
        <taxon>Pseudomonadati</taxon>
        <taxon>Pseudomonadota</taxon>
        <taxon>Betaproteobacteria</taxon>
        <taxon>Burkholderiales</taxon>
        <taxon>Alcaligenaceae</taxon>
        <taxon>Bordetella</taxon>
    </lineage>
</organism>
<dbReference type="EMBL" id="CP021108">
    <property type="protein sequence ID" value="ARP80690.1"/>
    <property type="molecule type" value="Genomic_DNA"/>
</dbReference>
<protein>
    <submittedName>
        <fullName evidence="1">Oxidoreductase</fullName>
    </submittedName>
</protein>
<reference evidence="1 2" key="1">
    <citation type="submission" date="2017-05" db="EMBL/GenBank/DDBJ databases">
        <title>Complete and WGS of Bordetella genogroups.</title>
        <authorList>
            <person name="Spilker T."/>
            <person name="LiPuma J."/>
        </authorList>
    </citation>
    <scope>NUCLEOTIDE SEQUENCE [LARGE SCALE GENOMIC DNA]</scope>
    <source>
        <strain evidence="1 2">AU19157</strain>
    </source>
</reference>
<dbReference type="InterPro" id="IPR036291">
    <property type="entry name" value="NAD(P)-bd_dom_sf"/>
</dbReference>
<dbReference type="Proteomes" id="UP000194151">
    <property type="component" value="Chromosome"/>
</dbReference>
<dbReference type="Pfam" id="PF00106">
    <property type="entry name" value="adh_short"/>
    <property type="match status" value="1"/>
</dbReference>
<dbReference type="SUPFAM" id="SSF51735">
    <property type="entry name" value="NAD(P)-binding Rossmann-fold domains"/>
    <property type="match status" value="1"/>
</dbReference>
<dbReference type="RefSeq" id="WP_086063913.1">
    <property type="nucleotide sequence ID" value="NZ_CP021108.1"/>
</dbReference>
<keyword evidence="2" id="KW-1185">Reference proteome</keyword>
<dbReference type="AlphaFoldDB" id="A0A1W6YI07"/>
<dbReference type="Gene3D" id="3.40.50.720">
    <property type="entry name" value="NAD(P)-binding Rossmann-like Domain"/>
    <property type="match status" value="1"/>
</dbReference>
<name>A0A1W6YI07_9BORD</name>
<dbReference type="InterPro" id="IPR002347">
    <property type="entry name" value="SDR_fam"/>
</dbReference>
<evidence type="ECO:0000313" key="1">
    <source>
        <dbReference type="EMBL" id="ARP80690.1"/>
    </source>
</evidence>